<organism evidence="1 2">
    <name type="scientific">Mycobacterium kyorinense</name>
    <dbReference type="NCBI Taxonomy" id="487514"/>
    <lineage>
        <taxon>Bacteria</taxon>
        <taxon>Bacillati</taxon>
        <taxon>Actinomycetota</taxon>
        <taxon>Actinomycetes</taxon>
        <taxon>Mycobacteriales</taxon>
        <taxon>Mycobacteriaceae</taxon>
        <taxon>Mycobacterium</taxon>
    </lineage>
</organism>
<evidence type="ECO:0000313" key="2">
    <source>
        <dbReference type="Proteomes" id="UP000093592"/>
    </source>
</evidence>
<dbReference type="AlphaFoldDB" id="A0A1A2Z734"/>
<proteinExistence type="predicted"/>
<comment type="caution">
    <text evidence="1">The sequence shown here is derived from an EMBL/GenBank/DDBJ whole genome shotgun (WGS) entry which is preliminary data.</text>
</comment>
<dbReference type="EMBL" id="LZKJ01000108">
    <property type="protein sequence ID" value="OBI46379.1"/>
    <property type="molecule type" value="Genomic_DNA"/>
</dbReference>
<protein>
    <submittedName>
        <fullName evidence="1">Uncharacterized protein</fullName>
    </submittedName>
</protein>
<dbReference type="OrthoDB" id="4762992at2"/>
<accession>A0A1A2Z734</accession>
<name>A0A1A2Z734_9MYCO</name>
<dbReference type="RefSeq" id="WP_065014554.1">
    <property type="nucleotide sequence ID" value="NZ_LZKJ01000108.1"/>
</dbReference>
<evidence type="ECO:0000313" key="1">
    <source>
        <dbReference type="EMBL" id="OBI46379.1"/>
    </source>
</evidence>
<dbReference type="Proteomes" id="UP000093592">
    <property type="component" value="Unassembled WGS sequence"/>
</dbReference>
<gene>
    <name evidence="1" type="ORF">A5707_21350</name>
</gene>
<sequence>MKTDGYTLTLEVPEADHAEQQLPVDGADDAAGLDPDYLKDALGTEADPADLFDQAVSVPLPMDDYEIDL</sequence>
<reference evidence="2" key="1">
    <citation type="submission" date="2016-06" db="EMBL/GenBank/DDBJ databases">
        <authorList>
            <person name="Sutton G."/>
            <person name="Brinkac L."/>
            <person name="Sanka R."/>
            <person name="Adams M."/>
            <person name="Lau E."/>
            <person name="Sam S."/>
            <person name="Sreng N."/>
            <person name="Him V."/>
            <person name="Kerleguer A."/>
            <person name="Cheng S."/>
        </authorList>
    </citation>
    <scope>NUCLEOTIDE SEQUENCE [LARGE SCALE GENOMIC DNA]</scope>
    <source>
        <strain evidence="2">E861</strain>
    </source>
</reference>